<dbReference type="PANTHER" id="PTHR43459">
    <property type="entry name" value="ENOYL-COA HYDRATASE"/>
    <property type="match status" value="1"/>
</dbReference>
<reference evidence="3" key="2">
    <citation type="submission" date="2020-07" db="EMBL/GenBank/DDBJ databases">
        <authorList>
            <person name="Yu X."/>
        </authorList>
    </citation>
    <scope>NUCLEOTIDE SEQUENCE [LARGE SCALE GENOMIC DNA]</scope>
    <source>
        <strain evidence="3">24T</strain>
    </source>
</reference>
<reference evidence="3" key="1">
    <citation type="submission" date="2020-07" db="EMBL/GenBank/DDBJ databases">
        <title>Description of Mycobacterium gordonae subsp. intergordonae subsp.nov. and Mycobacterium gordonae subsp. gordonae subsp. nov.</title>
        <authorList>
            <person name="Huang H."/>
        </authorList>
    </citation>
    <scope>NUCLEOTIDE SEQUENCE [LARGE SCALE GENOMIC DNA]</scope>
    <source>
        <strain evidence="3">24T</strain>
    </source>
</reference>
<name>A0A7D6I3X8_9MYCO</name>
<dbReference type="Proteomes" id="UP000510682">
    <property type="component" value="Chromosome"/>
</dbReference>
<proteinExistence type="inferred from homology"/>
<dbReference type="RefSeq" id="WP_180914937.1">
    <property type="nucleotide sequence ID" value="NZ_CP059165.1"/>
</dbReference>
<feature type="compositionally biased region" description="Basic and acidic residues" evidence="2">
    <location>
        <begin position="268"/>
        <end position="280"/>
    </location>
</feature>
<evidence type="ECO:0000256" key="1">
    <source>
        <dbReference type="ARBA" id="ARBA00005254"/>
    </source>
</evidence>
<keyword evidence="3" id="KW-0413">Isomerase</keyword>
<comment type="similarity">
    <text evidence="1">Belongs to the enoyl-CoA hydratase/isomerase family.</text>
</comment>
<feature type="region of interest" description="Disordered" evidence="2">
    <location>
        <begin position="258"/>
        <end position="280"/>
    </location>
</feature>
<dbReference type="Gene3D" id="1.10.12.10">
    <property type="entry name" value="Lyase 2-enoyl-coa Hydratase, Chain A, domain 2"/>
    <property type="match status" value="1"/>
</dbReference>
<dbReference type="InterPro" id="IPR014748">
    <property type="entry name" value="Enoyl-CoA_hydra_C"/>
</dbReference>
<sequence>MFDQFSTLGTEFDSDGVLTLTLNRPQCANAINGRMHREIVACLRMLDDLRQVGAVVLTGAGKVFSAGGDFELMEETRNADPWSAARTLNDVGRIVREFLDVSVPIVAAINGPAIGLGATLALLSDIVYMASSATLSDPHVRMGLVAGDGGTVVWPALAGPVRAKEFLLTGDPVDAPTAERIGLVNRVVPDAELLQTAHAMAARLAAGPRQAIAYTKRAINTALARDAVANVALSASFEAQTISQPDLVEGIAAFRERRAPSWPSTRPAGRDDGVRVAESG</sequence>
<dbReference type="EMBL" id="CP059165">
    <property type="protein sequence ID" value="QLL06358.1"/>
    <property type="molecule type" value="Genomic_DNA"/>
</dbReference>
<protein>
    <submittedName>
        <fullName evidence="3">Enoyl-CoA hydratase/isomerase family protein</fullName>
    </submittedName>
</protein>
<dbReference type="Gene3D" id="3.90.226.10">
    <property type="entry name" value="2-enoyl-CoA Hydratase, Chain A, domain 1"/>
    <property type="match status" value="1"/>
</dbReference>
<organism evidence="3 4">
    <name type="scientific">Mycobacterium vicinigordonae</name>
    <dbReference type="NCBI Taxonomy" id="1719132"/>
    <lineage>
        <taxon>Bacteria</taxon>
        <taxon>Bacillati</taxon>
        <taxon>Actinomycetota</taxon>
        <taxon>Actinomycetes</taxon>
        <taxon>Mycobacteriales</taxon>
        <taxon>Mycobacteriaceae</taxon>
        <taxon>Mycobacterium</taxon>
    </lineage>
</organism>
<keyword evidence="4" id="KW-1185">Reference proteome</keyword>
<gene>
    <name evidence="3" type="ORF">H0P51_21785</name>
</gene>
<dbReference type="PANTHER" id="PTHR43459:SF3">
    <property type="entry name" value="ENOYL-COA HYDRATASE ECHA15 (ENOYL HYDRASE) (UNSATURATED ACYL-COA HYDRATASE) (CROTONASE)-RELATED"/>
    <property type="match status" value="1"/>
</dbReference>
<dbReference type="InterPro" id="IPR001753">
    <property type="entry name" value="Enoyl-CoA_hydra/iso"/>
</dbReference>
<dbReference type="Pfam" id="PF00378">
    <property type="entry name" value="ECH_1"/>
    <property type="match status" value="1"/>
</dbReference>
<evidence type="ECO:0000313" key="3">
    <source>
        <dbReference type="EMBL" id="QLL06358.1"/>
    </source>
</evidence>
<accession>A0A7D6I3X8</accession>
<dbReference type="GO" id="GO:0016853">
    <property type="term" value="F:isomerase activity"/>
    <property type="evidence" value="ECO:0007669"/>
    <property type="project" value="UniProtKB-KW"/>
</dbReference>
<dbReference type="InterPro" id="IPR029045">
    <property type="entry name" value="ClpP/crotonase-like_dom_sf"/>
</dbReference>
<dbReference type="AlphaFoldDB" id="A0A7D6I3X8"/>
<dbReference type="CDD" id="cd06558">
    <property type="entry name" value="crotonase-like"/>
    <property type="match status" value="1"/>
</dbReference>
<dbReference type="SUPFAM" id="SSF52096">
    <property type="entry name" value="ClpP/crotonase"/>
    <property type="match status" value="1"/>
</dbReference>
<dbReference type="KEGG" id="mgor:H0P51_21785"/>
<evidence type="ECO:0000313" key="4">
    <source>
        <dbReference type="Proteomes" id="UP000510682"/>
    </source>
</evidence>
<evidence type="ECO:0000256" key="2">
    <source>
        <dbReference type="SAM" id="MobiDB-lite"/>
    </source>
</evidence>